<dbReference type="SMART" id="SM00248">
    <property type="entry name" value="ANK"/>
    <property type="match status" value="3"/>
</dbReference>
<gene>
    <name evidence="2" type="ORF">CYY_002035</name>
</gene>
<feature type="compositionally biased region" description="Low complexity" evidence="1">
    <location>
        <begin position="1"/>
        <end position="19"/>
    </location>
</feature>
<evidence type="ECO:0008006" key="4">
    <source>
        <dbReference type="Google" id="ProtNLM"/>
    </source>
</evidence>
<dbReference type="Gene3D" id="1.25.40.20">
    <property type="entry name" value="Ankyrin repeat-containing domain"/>
    <property type="match status" value="2"/>
</dbReference>
<accession>A0A8J4V141</accession>
<feature type="compositionally biased region" description="Low complexity" evidence="1">
    <location>
        <begin position="39"/>
        <end position="57"/>
    </location>
</feature>
<organism evidence="2 3">
    <name type="scientific">Polysphondylium violaceum</name>
    <dbReference type="NCBI Taxonomy" id="133409"/>
    <lineage>
        <taxon>Eukaryota</taxon>
        <taxon>Amoebozoa</taxon>
        <taxon>Evosea</taxon>
        <taxon>Eumycetozoa</taxon>
        <taxon>Dictyostelia</taxon>
        <taxon>Dictyosteliales</taxon>
        <taxon>Dictyosteliaceae</taxon>
        <taxon>Polysphondylium</taxon>
    </lineage>
</organism>
<evidence type="ECO:0000313" key="3">
    <source>
        <dbReference type="Proteomes" id="UP000695562"/>
    </source>
</evidence>
<dbReference type="InterPro" id="IPR036770">
    <property type="entry name" value="Ankyrin_rpt-contain_sf"/>
</dbReference>
<dbReference type="AlphaFoldDB" id="A0A8J4V141"/>
<feature type="compositionally biased region" description="Basic and acidic residues" evidence="1">
    <location>
        <begin position="766"/>
        <end position="776"/>
    </location>
</feature>
<dbReference type="EMBL" id="AJWJ01000053">
    <property type="protein sequence ID" value="KAF2076665.1"/>
    <property type="molecule type" value="Genomic_DNA"/>
</dbReference>
<proteinExistence type="predicted"/>
<feature type="region of interest" description="Disordered" evidence="1">
    <location>
        <begin position="39"/>
        <end position="58"/>
    </location>
</feature>
<evidence type="ECO:0000313" key="2">
    <source>
        <dbReference type="EMBL" id="KAF2076665.1"/>
    </source>
</evidence>
<dbReference type="PANTHER" id="PTHR46586:SF5">
    <property type="match status" value="1"/>
</dbReference>
<keyword evidence="3" id="KW-1185">Reference proteome</keyword>
<evidence type="ECO:0000256" key="1">
    <source>
        <dbReference type="SAM" id="MobiDB-lite"/>
    </source>
</evidence>
<name>A0A8J4V141_9MYCE</name>
<dbReference type="InterPro" id="IPR052050">
    <property type="entry name" value="SecEffector_AnkRepeat"/>
</dbReference>
<reference evidence="2" key="1">
    <citation type="submission" date="2020-01" db="EMBL/GenBank/DDBJ databases">
        <title>Development of genomics and gene disruption for Polysphondylium violaceum indicates a role for the polyketide synthase stlB in stalk morphogenesis.</title>
        <authorList>
            <person name="Narita B."/>
            <person name="Kawabe Y."/>
            <person name="Kin K."/>
            <person name="Saito T."/>
            <person name="Gibbs R."/>
            <person name="Kuspa A."/>
            <person name="Muzny D."/>
            <person name="Queller D."/>
            <person name="Richards S."/>
            <person name="Strassman J."/>
            <person name="Sucgang R."/>
            <person name="Worley K."/>
            <person name="Schaap P."/>
        </authorList>
    </citation>
    <scope>NUCLEOTIDE SEQUENCE</scope>
    <source>
        <strain evidence="2">QSvi11</strain>
    </source>
</reference>
<dbReference type="SUPFAM" id="SSF48403">
    <property type="entry name" value="Ankyrin repeat"/>
    <property type="match status" value="1"/>
</dbReference>
<protein>
    <recommendedName>
        <fullName evidence="4">Ankyrin repeat-containing protein</fullName>
    </recommendedName>
</protein>
<sequence length="812" mass="93207">MSTNSNCNNNNSKCNSNNNIDDDKDETSRLSKEIDLLNIDNSNNSNCNSNNDSNNTSPTERQQLFNILFFNNKYISKSIFKAVRLLNIESKGGSVQYKDAFDLGFIINNKHWSLLEYKMNRQEYLMIGSNASSIMSIKDFKLFKQCFEKYSHYFPIRNPPIVRYAIQGNNIDIVKYLVDKGYSKPDERYLEFACQNNNLEMLHYLYDLKLKLNVTSMTISKAILTSNLELLQFLLLNFRFRDGSQPIEKIKGEEYLSLYSFAQTFKMFKYLFDTVYSIRTNGVSRLNDILSNIISSDTFDGKLEAVEHLWVHFGQAALNKLALLSFKMGVWDVYQFLTKEASAVPVDYMLLSCTNIKNSFVDLTMLSTYLNKGVRITDLCLIKACKDAPFDVFVALWEQSGARIEDGLVYFVNKEISRSLVIECCLYNRLDIMDFLYEQGFRYTDSLNWSQLGTHDKYYGMVQLLVEKIANIDFSDQRKRFHVGQTLKKAAEKGASSIFAYLYKKIGFEDTNTLYLSAVEHAHESIVEYLTQRKVPFDKYVMDKAYVDTDIFYLLYNNGGKELISTQFIDNAAGKGKIGLIKWLHRNHPTPLSTYVSSNTLARGISSQDLSTVKFLLKNFKLVPTVPVMNNLGSCQHLPIVQYFYFNQDRLQSYPTNPVKYNSHDYLTPQQKYETTKSPWQNVFDSAMIKGSQDIVEFLYEVVGSVVIPRNILVVLNDLKQIHILAYAYSKLSEQLKQRYIGDPLAIGLQDIHLFDIYLNDKEKDINTPSKDKETEISNNSNANPPPPPAPPPTTQTKGGFIKGLLNLGRLK</sequence>
<feature type="compositionally biased region" description="Pro residues" evidence="1">
    <location>
        <begin position="784"/>
        <end position="794"/>
    </location>
</feature>
<feature type="region of interest" description="Disordered" evidence="1">
    <location>
        <begin position="1"/>
        <end position="27"/>
    </location>
</feature>
<dbReference type="InterPro" id="IPR002110">
    <property type="entry name" value="Ankyrin_rpt"/>
</dbReference>
<comment type="caution">
    <text evidence="2">The sequence shown here is derived from an EMBL/GenBank/DDBJ whole genome shotgun (WGS) entry which is preliminary data.</text>
</comment>
<dbReference type="Proteomes" id="UP000695562">
    <property type="component" value="Unassembled WGS sequence"/>
</dbReference>
<dbReference type="PANTHER" id="PTHR46586">
    <property type="entry name" value="ANKYRIN REPEAT-CONTAINING PROTEIN"/>
    <property type="match status" value="1"/>
</dbReference>
<feature type="region of interest" description="Disordered" evidence="1">
    <location>
        <begin position="766"/>
        <end position="801"/>
    </location>
</feature>